<reference evidence="1 2" key="1">
    <citation type="journal article" date="2021" name="Int. J. Syst. Evol. Microbiol.">
        <title>&lt;i&gt;Pectobacterium quasiaquaticum&lt;/i&gt; sp. nov., isolated from waterways.</title>
        <authorList>
            <person name="Ben Moussa H."/>
            <person name="Pedron J."/>
            <person name="Bertrand C."/>
            <person name="Hecquet A."/>
            <person name="Barny M.A."/>
        </authorList>
    </citation>
    <scope>NUCLEOTIDE SEQUENCE [LARGE SCALE GENOMIC DNA]</scope>
    <source>
        <strain evidence="1 2">A477-S1-J17</strain>
    </source>
</reference>
<dbReference type="KEGG" id="pqu:IG609_007025"/>
<keyword evidence="2" id="KW-1185">Reference proteome</keyword>
<evidence type="ECO:0000313" key="1">
    <source>
        <dbReference type="EMBL" id="URG50938.1"/>
    </source>
</evidence>
<proteinExistence type="predicted"/>
<sequence length="104" mass="12242">MIFEQLPSIESDYIWHGRGCRLLFTIIEVLVYLREAKFVIIDYGKIIQLIELKNLKALIDSDIPEHCRDSLKEYISGLLPVGNEYPVHEFITFRFLKIDTSYFS</sequence>
<evidence type="ECO:0000313" key="2">
    <source>
        <dbReference type="Proteomes" id="UP000806577"/>
    </source>
</evidence>
<protein>
    <submittedName>
        <fullName evidence="1">Uncharacterized protein</fullName>
    </submittedName>
</protein>
<name>A0A9Q2EW50_9GAMM</name>
<accession>A0A9Q2EW50</accession>
<dbReference type="EMBL" id="CP065177">
    <property type="protein sequence ID" value="URG50938.1"/>
    <property type="molecule type" value="Genomic_DNA"/>
</dbReference>
<dbReference type="Proteomes" id="UP000806577">
    <property type="component" value="Chromosome"/>
</dbReference>
<dbReference type="AlphaFoldDB" id="A0A9Q2EW50"/>
<gene>
    <name evidence="1" type="ORF">IG609_007025</name>
</gene>
<organism evidence="1 2">
    <name type="scientific">Pectobacterium quasiaquaticum</name>
    <dbReference type="NCBI Taxonomy" id="2774015"/>
    <lineage>
        <taxon>Bacteria</taxon>
        <taxon>Pseudomonadati</taxon>
        <taxon>Pseudomonadota</taxon>
        <taxon>Gammaproteobacteria</taxon>
        <taxon>Enterobacterales</taxon>
        <taxon>Pectobacteriaceae</taxon>
        <taxon>Pectobacterium</taxon>
    </lineage>
</organism>